<dbReference type="GO" id="GO:0003723">
    <property type="term" value="F:RNA binding"/>
    <property type="evidence" value="ECO:0007669"/>
    <property type="project" value="InterPro"/>
</dbReference>
<dbReference type="InterPro" id="IPR020103">
    <property type="entry name" value="PsdUridine_synth_cat_dom_sf"/>
</dbReference>
<evidence type="ECO:0000313" key="1">
    <source>
        <dbReference type="EMBL" id="KAK3279118.1"/>
    </source>
</evidence>
<sequence>MLHFVPATIVATAAFAEDEWYWRPAVAEINDKLPPEVRVFDCTRVAKSFEARFGCAARTYEFLMPASALGICGDGHDGDAVLPLASPPHSFIGLDIEFMPENLCSSTSASA</sequence>
<dbReference type="GO" id="GO:0001522">
    <property type="term" value="P:pseudouridine synthesis"/>
    <property type="evidence" value="ECO:0007669"/>
    <property type="project" value="InterPro"/>
</dbReference>
<comment type="caution">
    <text evidence="1">The sequence shown here is derived from an EMBL/GenBank/DDBJ whole genome shotgun (WGS) entry which is preliminary data.</text>
</comment>
<reference evidence="1 2" key="1">
    <citation type="journal article" date="2015" name="Genome Biol. Evol.">
        <title>Comparative Genomics of a Bacterivorous Green Alga Reveals Evolutionary Causalities and Consequences of Phago-Mixotrophic Mode of Nutrition.</title>
        <authorList>
            <person name="Burns J.A."/>
            <person name="Paasch A."/>
            <person name="Narechania A."/>
            <person name="Kim E."/>
        </authorList>
    </citation>
    <scope>NUCLEOTIDE SEQUENCE [LARGE SCALE GENOMIC DNA]</scope>
    <source>
        <strain evidence="1 2">PLY_AMNH</strain>
    </source>
</reference>
<name>A0AAE0GJD5_9CHLO</name>
<keyword evidence="2" id="KW-1185">Reference proteome</keyword>
<dbReference type="EMBL" id="LGRX02005126">
    <property type="protein sequence ID" value="KAK3279118.1"/>
    <property type="molecule type" value="Genomic_DNA"/>
</dbReference>
<protein>
    <submittedName>
        <fullName evidence="1">Uncharacterized protein</fullName>
    </submittedName>
</protein>
<organism evidence="1 2">
    <name type="scientific">Cymbomonas tetramitiformis</name>
    <dbReference type="NCBI Taxonomy" id="36881"/>
    <lineage>
        <taxon>Eukaryota</taxon>
        <taxon>Viridiplantae</taxon>
        <taxon>Chlorophyta</taxon>
        <taxon>Pyramimonadophyceae</taxon>
        <taxon>Pyramimonadales</taxon>
        <taxon>Pyramimonadaceae</taxon>
        <taxon>Cymbomonas</taxon>
    </lineage>
</organism>
<accession>A0AAE0GJD5</accession>
<dbReference type="AlphaFoldDB" id="A0AAE0GJD5"/>
<gene>
    <name evidence="1" type="ORF">CYMTET_12981</name>
</gene>
<dbReference type="SUPFAM" id="SSF55120">
    <property type="entry name" value="Pseudouridine synthase"/>
    <property type="match status" value="1"/>
</dbReference>
<dbReference type="Proteomes" id="UP001190700">
    <property type="component" value="Unassembled WGS sequence"/>
</dbReference>
<dbReference type="GO" id="GO:0009982">
    <property type="term" value="F:pseudouridine synthase activity"/>
    <property type="evidence" value="ECO:0007669"/>
    <property type="project" value="InterPro"/>
</dbReference>
<proteinExistence type="predicted"/>
<evidence type="ECO:0000313" key="2">
    <source>
        <dbReference type="Proteomes" id="UP001190700"/>
    </source>
</evidence>